<dbReference type="PANTHER" id="PTHR32125">
    <property type="entry name" value="2-C-METHYL-D-ERYTHRITOL 4-PHOSPHATE CYTIDYLYLTRANSFERASE, CHLOROPLASTIC"/>
    <property type="match status" value="1"/>
</dbReference>
<evidence type="ECO:0000256" key="4">
    <source>
        <dbReference type="ARBA" id="ARBA00022679"/>
    </source>
</evidence>
<proteinExistence type="inferred from homology"/>
<dbReference type="HAMAP" id="MF_00108">
    <property type="entry name" value="IspD"/>
    <property type="match status" value="1"/>
</dbReference>
<keyword evidence="9" id="KW-1185">Reference proteome</keyword>
<dbReference type="PANTHER" id="PTHR32125:SF4">
    <property type="entry name" value="2-C-METHYL-D-ERYTHRITOL 4-PHOSPHATE CYTIDYLYLTRANSFERASE, CHLOROPLASTIC"/>
    <property type="match status" value="1"/>
</dbReference>
<comment type="caution">
    <text evidence="8">The sequence shown here is derived from an EMBL/GenBank/DDBJ whole genome shotgun (WGS) entry which is preliminary data.</text>
</comment>
<dbReference type="GO" id="GO:0019288">
    <property type="term" value="P:isopentenyl diphosphate biosynthetic process, methylerythritol 4-phosphate pathway"/>
    <property type="evidence" value="ECO:0007669"/>
    <property type="project" value="UniProtKB-UniRule"/>
</dbReference>
<accession>A0A3M2JR21</accession>
<evidence type="ECO:0000256" key="5">
    <source>
        <dbReference type="ARBA" id="ARBA00022695"/>
    </source>
</evidence>
<organism evidence="8 9">
    <name type="scientific">Cellulomonas triticagri</name>
    <dbReference type="NCBI Taxonomy" id="2483352"/>
    <lineage>
        <taxon>Bacteria</taxon>
        <taxon>Bacillati</taxon>
        <taxon>Actinomycetota</taxon>
        <taxon>Actinomycetes</taxon>
        <taxon>Micrococcales</taxon>
        <taxon>Cellulomonadaceae</taxon>
        <taxon>Cellulomonas</taxon>
    </lineage>
</organism>
<dbReference type="InterPro" id="IPR029044">
    <property type="entry name" value="Nucleotide-diphossugar_trans"/>
</dbReference>
<dbReference type="RefSeq" id="WP_122148868.1">
    <property type="nucleotide sequence ID" value="NZ_RFFI01000032.1"/>
</dbReference>
<dbReference type="UniPathway" id="UPA00056">
    <property type="reaction ID" value="UER00093"/>
</dbReference>
<evidence type="ECO:0000256" key="2">
    <source>
        <dbReference type="ARBA" id="ARBA00004787"/>
    </source>
</evidence>
<evidence type="ECO:0000256" key="1">
    <source>
        <dbReference type="ARBA" id="ARBA00001282"/>
    </source>
</evidence>
<feature type="site" description="Transition state stabilizer" evidence="7">
    <location>
        <position position="15"/>
    </location>
</feature>
<dbReference type="InterPro" id="IPR050088">
    <property type="entry name" value="IspD/TarI_cytidylyltransf_bact"/>
</dbReference>
<dbReference type="EC" id="2.7.7.60" evidence="7"/>
<feature type="site" description="Positions MEP for the nucleophilic attack" evidence="7">
    <location>
        <position position="222"/>
    </location>
</feature>
<feature type="site" description="Transition state stabilizer" evidence="7">
    <location>
        <position position="22"/>
    </location>
</feature>
<dbReference type="Proteomes" id="UP000269289">
    <property type="component" value="Unassembled WGS sequence"/>
</dbReference>
<keyword evidence="5 7" id="KW-0548">Nucleotidyltransferase</keyword>
<dbReference type="Gene3D" id="3.90.550.10">
    <property type="entry name" value="Spore Coat Polysaccharide Biosynthesis Protein SpsA, Chain A"/>
    <property type="match status" value="1"/>
</dbReference>
<dbReference type="OrthoDB" id="9802561at2"/>
<keyword evidence="6 7" id="KW-0414">Isoprene biosynthesis</keyword>
<dbReference type="FunFam" id="3.90.550.10:FF:000003">
    <property type="entry name" value="2-C-methyl-D-erythritol 4-phosphate cytidylyltransferase"/>
    <property type="match status" value="1"/>
</dbReference>
<comment type="catalytic activity">
    <reaction evidence="1 7">
        <text>2-C-methyl-D-erythritol 4-phosphate + CTP + H(+) = 4-CDP-2-C-methyl-D-erythritol + diphosphate</text>
        <dbReference type="Rhea" id="RHEA:13429"/>
        <dbReference type="ChEBI" id="CHEBI:15378"/>
        <dbReference type="ChEBI" id="CHEBI:33019"/>
        <dbReference type="ChEBI" id="CHEBI:37563"/>
        <dbReference type="ChEBI" id="CHEBI:57823"/>
        <dbReference type="ChEBI" id="CHEBI:58262"/>
        <dbReference type="EC" id="2.7.7.60"/>
    </reaction>
</comment>
<sequence>MATAAVLTAAGSGTRLGLPGPKALVELAGVPLVVHAARRLAASGVVLSVVVTVPPGRASGFRALLGGPVRPGIGVPVTVVEGGGSRQASVAAGLAALGDDVDVVLVHDAARALASPALIRAVEAAVRAGHRAVVPGLPVADTIKQVGAAVDGAAPVVATVPRATMRAVQTPQGFDRALLDAAHAAGADRAADEATAATDDAGLVEALGEQVWVVDGEESAMKITTTRDLAVAELLARP</sequence>
<protein>
    <recommendedName>
        <fullName evidence="7">2-C-methyl-D-erythritol 4-phosphate cytidylyltransferase</fullName>
        <ecNumber evidence="7">2.7.7.60</ecNumber>
    </recommendedName>
    <alternativeName>
        <fullName evidence="7">4-diphosphocytidyl-2C-methyl-D-erythritol synthase</fullName>
    </alternativeName>
    <alternativeName>
        <fullName evidence="7">MEP cytidylyltransferase</fullName>
        <shortName evidence="7">MCT</shortName>
    </alternativeName>
</protein>
<evidence type="ECO:0000256" key="7">
    <source>
        <dbReference type="HAMAP-Rule" id="MF_00108"/>
    </source>
</evidence>
<name>A0A3M2JR21_9CELL</name>
<evidence type="ECO:0000256" key="6">
    <source>
        <dbReference type="ARBA" id="ARBA00023229"/>
    </source>
</evidence>
<keyword evidence="4 7" id="KW-0808">Transferase</keyword>
<dbReference type="GO" id="GO:0050518">
    <property type="term" value="F:2-C-methyl-D-erythritol 4-phosphate cytidylyltransferase activity"/>
    <property type="evidence" value="ECO:0007669"/>
    <property type="project" value="UniProtKB-UniRule"/>
</dbReference>
<reference evidence="8 9" key="1">
    <citation type="submission" date="2018-10" db="EMBL/GenBank/DDBJ databases">
        <title>Isolation, diversity and antifungal activity of actinobacteria from wheat.</title>
        <authorList>
            <person name="Han C."/>
        </authorList>
    </citation>
    <scope>NUCLEOTIDE SEQUENCE [LARGE SCALE GENOMIC DNA]</scope>
    <source>
        <strain evidence="8 9">NEAU-YY56</strain>
    </source>
</reference>
<comment type="pathway">
    <text evidence="2 7">Isoprenoid biosynthesis; isopentenyl diphosphate biosynthesis via DXP pathway; isopentenyl diphosphate from 1-deoxy-D-xylulose 5-phosphate: step 2/6.</text>
</comment>
<evidence type="ECO:0000313" key="8">
    <source>
        <dbReference type="EMBL" id="RMI12668.1"/>
    </source>
</evidence>
<evidence type="ECO:0000313" key="9">
    <source>
        <dbReference type="Proteomes" id="UP000269289"/>
    </source>
</evidence>
<comment type="function">
    <text evidence="7">Catalyzes the formation of 4-diphosphocytidyl-2-C-methyl-D-erythritol from CTP and 2-C-methyl-D-erythritol 4-phosphate (MEP).</text>
</comment>
<dbReference type="InterPro" id="IPR018294">
    <property type="entry name" value="ISPD_synthase_CS"/>
</dbReference>
<evidence type="ECO:0000256" key="3">
    <source>
        <dbReference type="ARBA" id="ARBA00009789"/>
    </source>
</evidence>
<feature type="site" description="Positions MEP for the nucleophilic attack" evidence="7">
    <location>
        <position position="162"/>
    </location>
</feature>
<dbReference type="AlphaFoldDB" id="A0A3M2JR21"/>
<comment type="similarity">
    <text evidence="3 7">Belongs to the IspD/TarI cytidylyltransferase family. IspD subfamily.</text>
</comment>
<dbReference type="InterPro" id="IPR034683">
    <property type="entry name" value="IspD/TarI"/>
</dbReference>
<dbReference type="PROSITE" id="PS01295">
    <property type="entry name" value="ISPD"/>
    <property type="match status" value="1"/>
</dbReference>
<dbReference type="SUPFAM" id="SSF53448">
    <property type="entry name" value="Nucleotide-diphospho-sugar transferases"/>
    <property type="match status" value="1"/>
</dbReference>
<dbReference type="Pfam" id="PF01128">
    <property type="entry name" value="IspD"/>
    <property type="match status" value="1"/>
</dbReference>
<gene>
    <name evidence="7" type="primary">ispD</name>
    <name evidence="8" type="ORF">EBM89_07735</name>
</gene>
<dbReference type="EMBL" id="RFFI01000032">
    <property type="protein sequence ID" value="RMI12668.1"/>
    <property type="molecule type" value="Genomic_DNA"/>
</dbReference>
<dbReference type="NCBIfam" id="TIGR00453">
    <property type="entry name" value="ispD"/>
    <property type="match status" value="1"/>
</dbReference>
<dbReference type="InterPro" id="IPR001228">
    <property type="entry name" value="IspD"/>
</dbReference>